<comment type="caution">
    <text evidence="3">The sequence shown here is derived from an EMBL/GenBank/DDBJ whole genome shotgun (WGS) entry which is preliminary data.</text>
</comment>
<evidence type="ECO:0000313" key="3">
    <source>
        <dbReference type="EMBL" id="PWG82695.1"/>
    </source>
</evidence>
<dbReference type="OrthoDB" id="9809908at2"/>
<keyword evidence="4" id="KW-1185">Reference proteome</keyword>
<dbReference type="Pfam" id="PF06580">
    <property type="entry name" value="His_kinase"/>
    <property type="match status" value="1"/>
</dbReference>
<dbReference type="EMBL" id="QEAS01000001">
    <property type="protein sequence ID" value="PWG82695.1"/>
    <property type="molecule type" value="Genomic_DNA"/>
</dbReference>
<feature type="domain" description="Signal transduction histidine kinase internal region" evidence="2">
    <location>
        <begin position="179"/>
        <end position="257"/>
    </location>
</feature>
<keyword evidence="1" id="KW-0812">Transmembrane</keyword>
<accession>A0A2U2PMR9</accession>
<evidence type="ECO:0000313" key="4">
    <source>
        <dbReference type="Proteomes" id="UP000245647"/>
    </source>
</evidence>
<feature type="transmembrane region" description="Helical" evidence="1">
    <location>
        <begin position="25"/>
        <end position="42"/>
    </location>
</feature>
<sequence>MAVKNQKESRTNEGKVYNIPAKKKLIFLTSLVITLVFMLPRLAVFSQADSFSRPVHFSTADFVAKSFYPFLVAVIFLALNLETRRIEVGRLTIDFRKAVCRIILSLLMFFVVRSLLIFFHLSFFDIRVNERLFRFFFSMSIFIEVLLIILVSHIYHLIFSRQQLLLANESLLKMNSESRYEALKNKVNPHFLFNSFNVLGSLIQSDKEAAAKFLDNLSELFRQVLSGSNTELVQLRDEMHLAGTYIEILKVRFGNKIQIAINIDPDRLAWKLPHLAVQLLLENAVKHNIVSSRKNLLIDIFTDEEGRLTVQNNLQARKGAVPSTGQGLVILDQRCQYLVNSGIIVKRSDTGFSVTVPLTQ</sequence>
<dbReference type="Proteomes" id="UP000245647">
    <property type="component" value="Unassembled WGS sequence"/>
</dbReference>
<dbReference type="Gene3D" id="3.30.565.10">
    <property type="entry name" value="Histidine kinase-like ATPase, C-terminal domain"/>
    <property type="match status" value="1"/>
</dbReference>
<dbReference type="AlphaFoldDB" id="A0A2U2PMR9"/>
<dbReference type="PANTHER" id="PTHR34220:SF7">
    <property type="entry name" value="SENSOR HISTIDINE KINASE YPDA"/>
    <property type="match status" value="1"/>
</dbReference>
<keyword evidence="1" id="KW-0472">Membrane</keyword>
<dbReference type="SUPFAM" id="SSF55874">
    <property type="entry name" value="ATPase domain of HSP90 chaperone/DNA topoisomerase II/histidine kinase"/>
    <property type="match status" value="1"/>
</dbReference>
<dbReference type="PANTHER" id="PTHR34220">
    <property type="entry name" value="SENSOR HISTIDINE KINASE YPDA"/>
    <property type="match status" value="1"/>
</dbReference>
<dbReference type="InterPro" id="IPR010559">
    <property type="entry name" value="Sig_transdc_His_kin_internal"/>
</dbReference>
<feature type="transmembrane region" description="Helical" evidence="1">
    <location>
        <begin position="62"/>
        <end position="81"/>
    </location>
</feature>
<dbReference type="InterPro" id="IPR036890">
    <property type="entry name" value="HATPase_C_sf"/>
</dbReference>
<dbReference type="GO" id="GO:0016020">
    <property type="term" value="C:membrane"/>
    <property type="evidence" value="ECO:0007669"/>
    <property type="project" value="InterPro"/>
</dbReference>
<dbReference type="InterPro" id="IPR050640">
    <property type="entry name" value="Bact_2-comp_sensor_kinase"/>
</dbReference>
<dbReference type="GO" id="GO:0000155">
    <property type="term" value="F:phosphorelay sensor kinase activity"/>
    <property type="evidence" value="ECO:0007669"/>
    <property type="project" value="InterPro"/>
</dbReference>
<evidence type="ECO:0000256" key="1">
    <source>
        <dbReference type="SAM" id="Phobius"/>
    </source>
</evidence>
<gene>
    <name evidence="3" type="ORF">DDR33_02240</name>
</gene>
<feature type="transmembrane region" description="Helical" evidence="1">
    <location>
        <begin position="135"/>
        <end position="158"/>
    </location>
</feature>
<keyword evidence="1" id="KW-1133">Transmembrane helix</keyword>
<evidence type="ECO:0000259" key="2">
    <source>
        <dbReference type="Pfam" id="PF06580"/>
    </source>
</evidence>
<reference evidence="3 4" key="1">
    <citation type="submission" date="2018-04" db="EMBL/GenBank/DDBJ databases">
        <title>Pedobacter chongqingensis sp. nov., isolated from a rottenly hemp rope.</title>
        <authorList>
            <person name="Cai Y."/>
        </authorList>
    </citation>
    <scope>NUCLEOTIDE SEQUENCE [LARGE SCALE GENOMIC DNA]</scope>
    <source>
        <strain evidence="3 4">FJ4-8</strain>
    </source>
</reference>
<name>A0A2U2PMR9_9SPHI</name>
<protein>
    <recommendedName>
        <fullName evidence="2">Signal transduction histidine kinase internal region domain-containing protein</fullName>
    </recommendedName>
</protein>
<organism evidence="3 4">
    <name type="scientific">Pararcticibacter amylolyticus</name>
    <dbReference type="NCBI Taxonomy" id="2173175"/>
    <lineage>
        <taxon>Bacteria</taxon>
        <taxon>Pseudomonadati</taxon>
        <taxon>Bacteroidota</taxon>
        <taxon>Sphingobacteriia</taxon>
        <taxon>Sphingobacteriales</taxon>
        <taxon>Sphingobacteriaceae</taxon>
        <taxon>Pararcticibacter</taxon>
    </lineage>
</organism>
<dbReference type="RefSeq" id="WP_109414113.1">
    <property type="nucleotide sequence ID" value="NZ_QEAS01000001.1"/>
</dbReference>
<proteinExistence type="predicted"/>
<feature type="transmembrane region" description="Helical" evidence="1">
    <location>
        <begin position="102"/>
        <end position="123"/>
    </location>
</feature>